<organism evidence="1 2">
    <name type="scientific">Escherichia coli</name>
    <dbReference type="NCBI Taxonomy" id="562"/>
    <lineage>
        <taxon>Bacteria</taxon>
        <taxon>Pseudomonadati</taxon>
        <taxon>Pseudomonadota</taxon>
        <taxon>Gammaproteobacteria</taxon>
        <taxon>Enterobacterales</taxon>
        <taxon>Enterobacteriaceae</taxon>
        <taxon>Escherichia</taxon>
    </lineage>
</organism>
<proteinExistence type="predicted"/>
<accession>A0A377F687</accession>
<evidence type="ECO:0000313" key="2">
    <source>
        <dbReference type="Proteomes" id="UP000254255"/>
    </source>
</evidence>
<sequence>MQRIGKGFGFGLPDFPPHIRWQIFGFPLDLVESTDVFQGLGRQFALVGLVQVIELARAWAIQPISVMPLPNPAL</sequence>
<gene>
    <name evidence="1" type="ORF">NCTC13148_05558</name>
</gene>
<dbReference type="Proteomes" id="UP000254255">
    <property type="component" value="Unassembled WGS sequence"/>
</dbReference>
<dbReference type="EMBL" id="UGET01000005">
    <property type="protein sequence ID" value="STN25160.1"/>
    <property type="molecule type" value="Genomic_DNA"/>
</dbReference>
<reference evidence="1 2" key="1">
    <citation type="submission" date="2018-06" db="EMBL/GenBank/DDBJ databases">
        <authorList>
            <consortium name="Pathogen Informatics"/>
            <person name="Doyle S."/>
        </authorList>
    </citation>
    <scope>NUCLEOTIDE SEQUENCE [LARGE SCALE GENOMIC DNA]</scope>
    <source>
        <strain evidence="1 2">NCTC13148</strain>
    </source>
</reference>
<dbReference type="AlphaFoldDB" id="A0A377F687"/>
<name>A0A377F687_ECOLX</name>
<protein>
    <submittedName>
        <fullName evidence="1">Uncharacterized protein</fullName>
    </submittedName>
</protein>
<evidence type="ECO:0000313" key="1">
    <source>
        <dbReference type="EMBL" id="STN25160.1"/>
    </source>
</evidence>